<dbReference type="InterPro" id="IPR011010">
    <property type="entry name" value="DNA_brk_join_enz"/>
</dbReference>
<keyword evidence="3" id="KW-0233">DNA recombination</keyword>
<gene>
    <name evidence="6" type="ORF">G6321_00053660</name>
    <name evidence="5" type="ORF">G6321_14775</name>
</gene>
<reference evidence="6 7" key="3">
    <citation type="journal article" date="2022" name="Int. J. Syst. Evol. Microbiol.">
        <title>Strains of Bradyrhizobium barranii sp. nov. associated with legumes native to Canada are symbionts of soybeans and belong to different subspecies (subsp. barranii subsp. nov. and subsp. apii subsp. nov.) and symbiovars (sv. glycinearum and sv. septentrionale).</title>
        <authorList>
            <person name="Bromfield E.S.P."/>
            <person name="Cloutier S."/>
            <person name="Wasai-Hara S."/>
            <person name="Minamisawa K."/>
        </authorList>
    </citation>
    <scope>NUCLEOTIDE SEQUENCE [LARGE SCALE GENOMIC DNA]</scope>
    <source>
        <strain evidence="6 7">323S2</strain>
    </source>
</reference>
<keyword evidence="2" id="KW-0229">DNA integration</keyword>
<evidence type="ECO:0000313" key="6">
    <source>
        <dbReference type="EMBL" id="UGX94291.1"/>
    </source>
</evidence>
<dbReference type="CDD" id="cd00801">
    <property type="entry name" value="INT_P4_C"/>
    <property type="match status" value="1"/>
</dbReference>
<dbReference type="Gene3D" id="1.10.443.10">
    <property type="entry name" value="Intergrase catalytic core"/>
    <property type="match status" value="1"/>
</dbReference>
<dbReference type="PANTHER" id="PTHR30629:SF2">
    <property type="entry name" value="PROPHAGE INTEGRASE INTS-RELATED"/>
    <property type="match status" value="1"/>
</dbReference>
<dbReference type="EMBL" id="JACBFH010000001">
    <property type="protein sequence ID" value="NYY89643.1"/>
    <property type="molecule type" value="Genomic_DNA"/>
</dbReference>
<sequence length="210" mass="23511">MQIVKRQSRTRILSPEELAAVYAAASEVGYPFGTIVQLCILTGQRRGEIVQLRRSYLSDTVTLPPSITKNNRTHTFPIGNMARSIIENIRGEDDLLFIGTHGRGIFSNWSKEKTALDLLLSKSGLEVQPWTLHDLRRTFASGLAMLGVRLEVVEKMLNHVSGSFAGVAGIYQRHTYLEEMRSAIVAWERHFSDLQTPLRLPLACHPSAGR</sequence>
<reference evidence="6 7" key="1">
    <citation type="journal article" date="2017" name="Syst. Appl. Microbiol.">
        <title>Soybeans inoculated with root zone soils of Canadian native legumes harbour diverse and novel Bradyrhizobium spp. that possess agricultural potential.</title>
        <authorList>
            <person name="Bromfield E.S.P."/>
            <person name="Cloutier S."/>
            <person name="Tambong J.T."/>
            <person name="Tran Thi T.V."/>
        </authorList>
    </citation>
    <scope>NUCLEOTIDE SEQUENCE [LARGE SCALE GENOMIC DNA]</scope>
    <source>
        <strain evidence="6 7">323S2</strain>
    </source>
</reference>
<comment type="similarity">
    <text evidence="1">Belongs to the 'phage' integrase family.</text>
</comment>
<dbReference type="InterPro" id="IPR050808">
    <property type="entry name" value="Phage_Integrase"/>
</dbReference>
<dbReference type="Pfam" id="PF00589">
    <property type="entry name" value="Phage_integrase"/>
    <property type="match status" value="1"/>
</dbReference>
<evidence type="ECO:0000256" key="2">
    <source>
        <dbReference type="ARBA" id="ARBA00022908"/>
    </source>
</evidence>
<dbReference type="SUPFAM" id="SSF56349">
    <property type="entry name" value="DNA breaking-rejoining enzymes"/>
    <property type="match status" value="1"/>
</dbReference>
<dbReference type="InterPro" id="IPR013762">
    <property type="entry name" value="Integrase-like_cat_sf"/>
</dbReference>
<dbReference type="RefSeq" id="WP_166345975.1">
    <property type="nucleotide sequence ID" value="NZ_CP088280.1"/>
</dbReference>
<dbReference type="PROSITE" id="PS51898">
    <property type="entry name" value="TYR_RECOMBINASE"/>
    <property type="match status" value="1"/>
</dbReference>
<accession>A0A7Z0TKX9</accession>
<organism evidence="5">
    <name type="scientific">Bradyrhizobium barranii subsp. barranii</name>
    <dbReference type="NCBI Taxonomy" id="2823807"/>
    <lineage>
        <taxon>Bacteria</taxon>
        <taxon>Pseudomonadati</taxon>
        <taxon>Pseudomonadota</taxon>
        <taxon>Alphaproteobacteria</taxon>
        <taxon>Hyphomicrobiales</taxon>
        <taxon>Nitrobacteraceae</taxon>
        <taxon>Bradyrhizobium</taxon>
        <taxon>Bradyrhizobium barranii</taxon>
    </lineage>
</organism>
<dbReference type="GO" id="GO:0003677">
    <property type="term" value="F:DNA binding"/>
    <property type="evidence" value="ECO:0007669"/>
    <property type="project" value="InterPro"/>
</dbReference>
<evidence type="ECO:0000256" key="1">
    <source>
        <dbReference type="ARBA" id="ARBA00008857"/>
    </source>
</evidence>
<reference evidence="5" key="2">
    <citation type="submission" date="2020-06" db="EMBL/GenBank/DDBJ databases">
        <title>Whole Genome Sequence of Bradyrhizobium sp. Strain 323S2.</title>
        <authorList>
            <person name="Bromfield E.S.P."/>
        </authorList>
    </citation>
    <scope>NUCLEOTIDE SEQUENCE [LARGE SCALE GENOMIC DNA]</scope>
    <source>
        <strain evidence="5">323S2</strain>
    </source>
</reference>
<evidence type="ECO:0000256" key="3">
    <source>
        <dbReference type="ARBA" id="ARBA00023172"/>
    </source>
</evidence>
<name>A0A7Z0TKX9_9BRAD</name>
<proteinExistence type="inferred from homology"/>
<dbReference type="GO" id="GO:0006310">
    <property type="term" value="P:DNA recombination"/>
    <property type="evidence" value="ECO:0007669"/>
    <property type="project" value="UniProtKB-KW"/>
</dbReference>
<evidence type="ECO:0000313" key="7">
    <source>
        <dbReference type="Proteomes" id="UP000564836"/>
    </source>
</evidence>
<evidence type="ECO:0000259" key="4">
    <source>
        <dbReference type="PROSITE" id="PS51898"/>
    </source>
</evidence>
<dbReference type="InterPro" id="IPR002104">
    <property type="entry name" value="Integrase_catalytic"/>
</dbReference>
<dbReference type="PANTHER" id="PTHR30629">
    <property type="entry name" value="PROPHAGE INTEGRASE"/>
    <property type="match status" value="1"/>
</dbReference>
<feature type="domain" description="Tyr recombinase" evidence="4">
    <location>
        <begin position="8"/>
        <end position="185"/>
    </location>
</feature>
<dbReference type="EMBL" id="CP088280">
    <property type="protein sequence ID" value="UGX94291.1"/>
    <property type="molecule type" value="Genomic_DNA"/>
</dbReference>
<dbReference type="GO" id="GO:0015074">
    <property type="term" value="P:DNA integration"/>
    <property type="evidence" value="ECO:0007669"/>
    <property type="project" value="UniProtKB-KW"/>
</dbReference>
<protein>
    <submittedName>
        <fullName evidence="5">Site-specific integrase</fullName>
    </submittedName>
</protein>
<evidence type="ECO:0000313" key="5">
    <source>
        <dbReference type="EMBL" id="NYY89643.1"/>
    </source>
</evidence>
<dbReference type="Proteomes" id="UP000564836">
    <property type="component" value="Chromosome"/>
</dbReference>
<dbReference type="AlphaFoldDB" id="A0A7Z0TKX9"/>